<reference evidence="2" key="2">
    <citation type="submission" date="2015-01" db="EMBL/GenBank/DDBJ databases">
        <title>Evolutionary Origins and Diversification of the Mycorrhizal Mutualists.</title>
        <authorList>
            <consortium name="DOE Joint Genome Institute"/>
            <consortium name="Mycorrhizal Genomics Consortium"/>
            <person name="Kohler A."/>
            <person name="Kuo A."/>
            <person name="Nagy L.G."/>
            <person name="Floudas D."/>
            <person name="Copeland A."/>
            <person name="Barry K.W."/>
            <person name="Cichocki N."/>
            <person name="Veneault-Fourrey C."/>
            <person name="LaButti K."/>
            <person name="Lindquist E.A."/>
            <person name="Lipzen A."/>
            <person name="Lundell T."/>
            <person name="Morin E."/>
            <person name="Murat C."/>
            <person name="Riley R."/>
            <person name="Ohm R."/>
            <person name="Sun H."/>
            <person name="Tunlid A."/>
            <person name="Henrissat B."/>
            <person name="Grigoriev I.V."/>
            <person name="Hibbett D.S."/>
            <person name="Martin F."/>
        </authorList>
    </citation>
    <scope>NUCLEOTIDE SEQUENCE [LARGE SCALE GENOMIC DNA]</scope>
    <source>
        <strain evidence="2">Ve08.2h10</strain>
    </source>
</reference>
<dbReference type="AlphaFoldDB" id="A0A0D0DCD1"/>
<protein>
    <submittedName>
        <fullName evidence="1">Uncharacterized protein</fullName>
    </submittedName>
</protein>
<dbReference type="HOGENOM" id="CLU_1865772_0_0_1"/>
<dbReference type="InParanoid" id="A0A0D0DCD1"/>
<dbReference type="EMBL" id="KN825079">
    <property type="protein sequence ID" value="KIK94877.1"/>
    <property type="molecule type" value="Genomic_DNA"/>
</dbReference>
<sequence>MLKVAGKATPSSFTFANTRFEILAVHMQKHPTLHEDFIRHTMPTTESSCESSSSYSCGFPRDARCVVVSYHLGVRAYLVTHRIVGLRKARFRPSRCHASLSKFFEAAQYHLICSSRVYSDPQRPPLSCHACNYTDMP</sequence>
<evidence type="ECO:0000313" key="2">
    <source>
        <dbReference type="Proteomes" id="UP000054538"/>
    </source>
</evidence>
<keyword evidence="2" id="KW-1185">Reference proteome</keyword>
<proteinExistence type="predicted"/>
<evidence type="ECO:0000313" key="1">
    <source>
        <dbReference type="EMBL" id="KIK94877.1"/>
    </source>
</evidence>
<organism evidence="1 2">
    <name type="scientific">Paxillus rubicundulus Ve08.2h10</name>
    <dbReference type="NCBI Taxonomy" id="930991"/>
    <lineage>
        <taxon>Eukaryota</taxon>
        <taxon>Fungi</taxon>
        <taxon>Dikarya</taxon>
        <taxon>Basidiomycota</taxon>
        <taxon>Agaricomycotina</taxon>
        <taxon>Agaricomycetes</taxon>
        <taxon>Agaricomycetidae</taxon>
        <taxon>Boletales</taxon>
        <taxon>Paxilineae</taxon>
        <taxon>Paxillaceae</taxon>
        <taxon>Paxillus</taxon>
    </lineage>
</organism>
<accession>A0A0D0DCD1</accession>
<gene>
    <name evidence="1" type="ORF">PAXRUDRAFT_781074</name>
</gene>
<reference evidence="1 2" key="1">
    <citation type="submission" date="2014-04" db="EMBL/GenBank/DDBJ databases">
        <authorList>
            <consortium name="DOE Joint Genome Institute"/>
            <person name="Kuo A."/>
            <person name="Kohler A."/>
            <person name="Jargeat P."/>
            <person name="Nagy L.G."/>
            <person name="Floudas D."/>
            <person name="Copeland A."/>
            <person name="Barry K.W."/>
            <person name="Cichocki N."/>
            <person name="Veneault-Fourrey C."/>
            <person name="LaButti K."/>
            <person name="Lindquist E.A."/>
            <person name="Lipzen A."/>
            <person name="Lundell T."/>
            <person name="Morin E."/>
            <person name="Murat C."/>
            <person name="Sun H."/>
            <person name="Tunlid A."/>
            <person name="Henrissat B."/>
            <person name="Grigoriev I.V."/>
            <person name="Hibbett D.S."/>
            <person name="Martin F."/>
            <person name="Nordberg H.P."/>
            <person name="Cantor M.N."/>
            <person name="Hua S.X."/>
        </authorList>
    </citation>
    <scope>NUCLEOTIDE SEQUENCE [LARGE SCALE GENOMIC DNA]</scope>
    <source>
        <strain evidence="1 2">Ve08.2h10</strain>
    </source>
</reference>
<name>A0A0D0DCD1_9AGAM</name>
<dbReference type="Proteomes" id="UP000054538">
    <property type="component" value="Unassembled WGS sequence"/>
</dbReference>